<gene>
    <name evidence="2" type="ORF">HDU87_004435</name>
</gene>
<comment type="caution">
    <text evidence="2">The sequence shown here is derived from an EMBL/GenBank/DDBJ whole genome shotgun (WGS) entry which is preliminary data.</text>
</comment>
<name>A0AAD5XPX0_9FUNG</name>
<dbReference type="SUPFAM" id="SSF47769">
    <property type="entry name" value="SAM/Pointed domain"/>
    <property type="match status" value="1"/>
</dbReference>
<feature type="compositionally biased region" description="Polar residues" evidence="1">
    <location>
        <begin position="567"/>
        <end position="603"/>
    </location>
</feature>
<protein>
    <submittedName>
        <fullName evidence="2">Uncharacterized protein</fullName>
    </submittedName>
</protein>
<feature type="compositionally biased region" description="Polar residues" evidence="1">
    <location>
        <begin position="200"/>
        <end position="223"/>
    </location>
</feature>
<feature type="region of interest" description="Disordered" evidence="1">
    <location>
        <begin position="124"/>
        <end position="225"/>
    </location>
</feature>
<dbReference type="Proteomes" id="UP001212152">
    <property type="component" value="Unassembled WGS sequence"/>
</dbReference>
<feature type="compositionally biased region" description="Basic residues" evidence="1">
    <location>
        <begin position="84"/>
        <end position="93"/>
    </location>
</feature>
<dbReference type="InterPro" id="IPR013761">
    <property type="entry name" value="SAM/pointed_sf"/>
</dbReference>
<feature type="compositionally biased region" description="Low complexity" evidence="1">
    <location>
        <begin position="177"/>
        <end position="187"/>
    </location>
</feature>
<sequence>MDENVQLANMTRAQMRELMKTLGIKGMSKAPADKMRTTIEEHRARAPLVLAPQEGLSDGEDNKKDDDPEDSKENFASTNAAVKRTTRSSKRAKPTGSAEEPSAALEKSQDAQDVAEAIVPVAESQAEMEAPVNGKSQNDSEVAAANEPATEPVAASYPLVNLDASEKAQEVGEVTESSEPASKSASSLYPSVELEPFNPSEPTTALLPTTGVQETSSTNSNPSKIEVGLLPADKVLGNAPRTKNLSTDSSAAEMAVAPPPVDEAQASVIDEMVDQIVSDQALDENCHRFTTPPPAQENAEIAPAAEPTTSPLLTDRPSVAEFLSEKNFSILVPIFAREDLNDWPTVRAVSVDTLRSLGVTAGTAIRFCLAVKTLFGQDTSDPYKSVNPGEVTFSISVDNVQSLMEELSSMSIAGASLKPALFARGISGLPRRPTSIESSLPPRKRVAAIPATKPGTPVIPKLSPITSTPRRLISGLTPKKTIPGAVPPSVPPATSKVTRVSRLRPAEDKPAPENKTAALVKLVSKPKPAPKSDAVPAIRETTTSRTRAAAAAAKAPVVPKAAAVPTKSVSRTTTRQAPSPASSSEPTNGVPTKTTSHTTTRQASKPKAP</sequence>
<feature type="region of interest" description="Disordered" evidence="1">
    <location>
        <begin position="476"/>
        <end position="609"/>
    </location>
</feature>
<evidence type="ECO:0000256" key="1">
    <source>
        <dbReference type="SAM" id="MobiDB-lite"/>
    </source>
</evidence>
<dbReference type="AlphaFoldDB" id="A0AAD5XPX0"/>
<accession>A0AAD5XPX0</accession>
<evidence type="ECO:0000313" key="3">
    <source>
        <dbReference type="Proteomes" id="UP001212152"/>
    </source>
</evidence>
<reference evidence="2" key="1">
    <citation type="submission" date="2020-05" db="EMBL/GenBank/DDBJ databases">
        <title>Phylogenomic resolution of chytrid fungi.</title>
        <authorList>
            <person name="Stajich J.E."/>
            <person name="Amses K."/>
            <person name="Simmons R."/>
            <person name="Seto K."/>
            <person name="Myers J."/>
            <person name="Bonds A."/>
            <person name="Quandt C.A."/>
            <person name="Barry K."/>
            <person name="Liu P."/>
            <person name="Grigoriev I."/>
            <person name="Longcore J.E."/>
            <person name="James T.Y."/>
        </authorList>
    </citation>
    <scope>NUCLEOTIDE SEQUENCE</scope>
    <source>
        <strain evidence="2">JEL0379</strain>
    </source>
</reference>
<feature type="region of interest" description="Disordered" evidence="1">
    <location>
        <begin position="41"/>
        <end position="112"/>
    </location>
</feature>
<organism evidence="2 3">
    <name type="scientific">Geranomyces variabilis</name>
    <dbReference type="NCBI Taxonomy" id="109894"/>
    <lineage>
        <taxon>Eukaryota</taxon>
        <taxon>Fungi</taxon>
        <taxon>Fungi incertae sedis</taxon>
        <taxon>Chytridiomycota</taxon>
        <taxon>Chytridiomycota incertae sedis</taxon>
        <taxon>Chytridiomycetes</taxon>
        <taxon>Spizellomycetales</taxon>
        <taxon>Powellomycetaceae</taxon>
        <taxon>Geranomyces</taxon>
    </lineage>
</organism>
<dbReference type="EMBL" id="JADGJQ010000033">
    <property type="protein sequence ID" value="KAJ3177416.1"/>
    <property type="molecule type" value="Genomic_DNA"/>
</dbReference>
<feature type="region of interest" description="Disordered" evidence="1">
    <location>
        <begin position="452"/>
        <end position="471"/>
    </location>
</feature>
<feature type="compositionally biased region" description="Low complexity" evidence="1">
    <location>
        <begin position="548"/>
        <end position="565"/>
    </location>
</feature>
<keyword evidence="3" id="KW-1185">Reference proteome</keyword>
<proteinExistence type="predicted"/>
<evidence type="ECO:0000313" key="2">
    <source>
        <dbReference type="EMBL" id="KAJ3177416.1"/>
    </source>
</evidence>